<dbReference type="AlphaFoldDB" id="A0A0G4PC69"/>
<protein>
    <submittedName>
        <fullName evidence="4">Str. FM013</fullName>
    </submittedName>
</protein>
<proteinExistence type="predicted"/>
<feature type="region of interest" description="Disordered" evidence="1">
    <location>
        <begin position="153"/>
        <end position="219"/>
    </location>
</feature>
<gene>
    <name evidence="4" type="ORF">PCAMFM013_S010g000358</name>
</gene>
<feature type="signal peptide" evidence="3">
    <location>
        <begin position="1"/>
        <end position="23"/>
    </location>
</feature>
<name>A0A0G4PC69_PENC3</name>
<dbReference type="Proteomes" id="UP000053732">
    <property type="component" value="Unassembled WGS sequence"/>
</dbReference>
<feature type="transmembrane region" description="Helical" evidence="2">
    <location>
        <begin position="225"/>
        <end position="247"/>
    </location>
</feature>
<reference evidence="4 5" key="1">
    <citation type="journal article" date="2014" name="Nat. Commun.">
        <title>Multiple recent horizontal transfers of a large genomic region in cheese making fungi.</title>
        <authorList>
            <person name="Cheeseman K."/>
            <person name="Ropars J."/>
            <person name="Renault P."/>
            <person name="Dupont J."/>
            <person name="Gouzy J."/>
            <person name="Branca A."/>
            <person name="Abraham A.L."/>
            <person name="Ceppi M."/>
            <person name="Conseiller E."/>
            <person name="Debuchy R."/>
            <person name="Malagnac F."/>
            <person name="Goarin A."/>
            <person name="Silar P."/>
            <person name="Lacoste S."/>
            <person name="Sallet E."/>
            <person name="Bensimon A."/>
            <person name="Giraud T."/>
            <person name="Brygoo Y."/>
        </authorList>
    </citation>
    <scope>NUCLEOTIDE SEQUENCE [LARGE SCALE GENOMIC DNA]</scope>
    <source>
        <strain evidence="5">FM 013</strain>
    </source>
</reference>
<keyword evidence="2" id="KW-0812">Transmembrane</keyword>
<dbReference type="EMBL" id="HG793143">
    <property type="protein sequence ID" value="CRL23920.1"/>
    <property type="molecule type" value="Genomic_DNA"/>
</dbReference>
<organism evidence="4 5">
    <name type="scientific">Penicillium camemberti (strain FM 013)</name>
    <dbReference type="NCBI Taxonomy" id="1429867"/>
    <lineage>
        <taxon>Eukaryota</taxon>
        <taxon>Fungi</taxon>
        <taxon>Dikarya</taxon>
        <taxon>Ascomycota</taxon>
        <taxon>Pezizomycotina</taxon>
        <taxon>Eurotiomycetes</taxon>
        <taxon>Eurotiomycetidae</taxon>
        <taxon>Eurotiales</taxon>
        <taxon>Aspergillaceae</taxon>
        <taxon>Penicillium</taxon>
    </lineage>
</organism>
<keyword evidence="3" id="KW-0732">Signal</keyword>
<evidence type="ECO:0000256" key="2">
    <source>
        <dbReference type="SAM" id="Phobius"/>
    </source>
</evidence>
<evidence type="ECO:0000313" key="5">
    <source>
        <dbReference type="Proteomes" id="UP000053732"/>
    </source>
</evidence>
<accession>A0A0G4PC69</accession>
<dbReference type="STRING" id="1429867.A0A0G4PC69"/>
<keyword evidence="2" id="KW-1133">Transmembrane helix</keyword>
<feature type="chain" id="PRO_5005195218" evidence="3">
    <location>
        <begin position="24"/>
        <end position="310"/>
    </location>
</feature>
<evidence type="ECO:0000313" key="4">
    <source>
        <dbReference type="EMBL" id="CRL23920.1"/>
    </source>
</evidence>
<evidence type="ECO:0000256" key="1">
    <source>
        <dbReference type="SAM" id="MobiDB-lite"/>
    </source>
</evidence>
<sequence length="310" mass="32803">MICLKAILHILIFQAVFPIIVQARQCYLTNGKAADSSFQPCFPDQEDSPCCSLDKSNTTPNDICLSGGVCYIQDPNFRGLLRQGACTDKTWKSGQCPELCHTASDATLYVIPCPAQGRGFWCCSVNGTNCCDNAVRLDMGQMINVSVTSLTSDVSSSSGSSESSLSSSVSSSSPSSKTSSSPSSPSSTNASTADSETNNNTNPEDTTCTSGSSSSATCPASKTTVISAGLGAGLGGCLLIAVVTMLVQRRIYKKNLRRKEAMIDEIAAASSAQHLVYPAYPEREKMMFPAELGPRDTRIHEVEGNGLNEK</sequence>
<keyword evidence="5" id="KW-1185">Reference proteome</keyword>
<keyword evidence="2" id="KW-0472">Membrane</keyword>
<evidence type="ECO:0000256" key="3">
    <source>
        <dbReference type="SAM" id="SignalP"/>
    </source>
</evidence>